<proteinExistence type="predicted"/>
<evidence type="ECO:0000256" key="1">
    <source>
        <dbReference type="ARBA" id="ARBA00022676"/>
    </source>
</evidence>
<accession>A0A1I5V805</accession>
<organism evidence="3 4">
    <name type="scientific">Priestia endophytica DSM 13796</name>
    <dbReference type="NCBI Taxonomy" id="1121089"/>
    <lineage>
        <taxon>Bacteria</taxon>
        <taxon>Bacillati</taxon>
        <taxon>Bacillota</taxon>
        <taxon>Bacilli</taxon>
        <taxon>Bacillales</taxon>
        <taxon>Bacillaceae</taxon>
        <taxon>Priestia</taxon>
    </lineage>
</organism>
<dbReference type="GeneID" id="93708785"/>
<keyword evidence="4" id="KW-1185">Reference proteome</keyword>
<evidence type="ECO:0000313" key="3">
    <source>
        <dbReference type="EMBL" id="SFQ03635.1"/>
    </source>
</evidence>
<dbReference type="PANTHER" id="PTHR12526">
    <property type="entry name" value="GLYCOSYLTRANSFERASE"/>
    <property type="match status" value="1"/>
</dbReference>
<dbReference type="RefSeq" id="WP_061801587.1">
    <property type="nucleotide sequence ID" value="NZ_FOXX01000001.1"/>
</dbReference>
<sequence length="369" mass="43518">MEGLYLVSIPNEVLAQEHEGVSKKIKSHITSLNKKGLATELYSFQPSRNIVRKVMRQLPYNLFISSYKYYERLNSVDFIYIRKMAFDYSFLRLLKNIKKRNPECKIILEIPTYPYDNEISKLIHVPGIIKDRYNRKKLFKFVDRIVTFSDDEEIFGIKTLRLSNGVDTELIKQRIPLVRKENNINLIAVAMHSFWHGYDRFLEGMGRYYEKGGKRNIFLHIVGEGDGVFNKYREIINKYSLQDRVIFHGKRHGEELDQIYNKCNMALDSMGRHRSGVYYNSSLKGKEYAAKGLPVVSGVRTELDDVLDFEYYLRVPADETPINIEEIIKFYDEIYQLEEKEVIGEIRRYAEEHFDMDICFDPVVDYLKS</sequence>
<dbReference type="Pfam" id="PF13692">
    <property type="entry name" value="Glyco_trans_1_4"/>
    <property type="match status" value="1"/>
</dbReference>
<keyword evidence="2" id="KW-0808">Transferase</keyword>
<dbReference type="SUPFAM" id="SSF53756">
    <property type="entry name" value="UDP-Glycosyltransferase/glycogen phosphorylase"/>
    <property type="match status" value="1"/>
</dbReference>
<dbReference type="Gene3D" id="3.40.50.2000">
    <property type="entry name" value="Glycogen Phosphorylase B"/>
    <property type="match status" value="1"/>
</dbReference>
<comment type="caution">
    <text evidence="3">The sequence shown here is derived from an EMBL/GenBank/DDBJ whole genome shotgun (WGS) entry which is preliminary data.</text>
</comment>
<gene>
    <name evidence="3" type="ORF">SAMN02745910_00004</name>
</gene>
<dbReference type="EMBL" id="FOXX01000001">
    <property type="protein sequence ID" value="SFQ03635.1"/>
    <property type="molecule type" value="Genomic_DNA"/>
</dbReference>
<reference evidence="3 4" key="1">
    <citation type="submission" date="2016-10" db="EMBL/GenBank/DDBJ databases">
        <authorList>
            <person name="Varghese N."/>
            <person name="Submissions S."/>
        </authorList>
    </citation>
    <scope>NUCLEOTIDE SEQUENCE [LARGE SCALE GENOMIC DNA]</scope>
    <source>
        <strain evidence="3 4">DSM 13796</strain>
    </source>
</reference>
<evidence type="ECO:0000313" key="4">
    <source>
        <dbReference type="Proteomes" id="UP000182762"/>
    </source>
</evidence>
<dbReference type="PANTHER" id="PTHR12526:SF629">
    <property type="entry name" value="TEICHURONIC ACID BIOSYNTHESIS GLYCOSYLTRANSFERASE TUAH-RELATED"/>
    <property type="match status" value="1"/>
</dbReference>
<keyword evidence="1" id="KW-0328">Glycosyltransferase</keyword>
<protein>
    <submittedName>
        <fullName evidence="3">Glycosyltransferase involved in cell wall bisynthesis</fullName>
    </submittedName>
</protein>
<dbReference type="Proteomes" id="UP000182762">
    <property type="component" value="Unassembled WGS sequence"/>
</dbReference>
<evidence type="ECO:0000256" key="2">
    <source>
        <dbReference type="ARBA" id="ARBA00022679"/>
    </source>
</evidence>
<name>A0A1I5V805_9BACI</name>